<keyword evidence="1" id="KW-0812">Transmembrane</keyword>
<dbReference type="EMBL" id="ACGU01000070">
    <property type="protein sequence ID" value="EEJ71590.1"/>
    <property type="molecule type" value="Genomic_DNA"/>
</dbReference>
<keyword evidence="1" id="KW-0472">Membrane</keyword>
<feature type="transmembrane region" description="Helical" evidence="1">
    <location>
        <begin position="393"/>
        <end position="411"/>
    </location>
</feature>
<evidence type="ECO:0008006" key="4">
    <source>
        <dbReference type="Google" id="ProtNLM"/>
    </source>
</evidence>
<feature type="transmembrane region" description="Helical" evidence="1">
    <location>
        <begin position="367"/>
        <end position="387"/>
    </location>
</feature>
<proteinExistence type="predicted"/>
<evidence type="ECO:0000313" key="3">
    <source>
        <dbReference type="Proteomes" id="UP000005583"/>
    </source>
</evidence>
<feature type="transmembrane region" description="Helical" evidence="1">
    <location>
        <begin position="97"/>
        <end position="113"/>
    </location>
</feature>
<feature type="transmembrane region" description="Helical" evidence="1">
    <location>
        <begin position="63"/>
        <end position="85"/>
    </location>
</feature>
<protein>
    <recommendedName>
        <fullName evidence="4">O-antigen polymerase</fullName>
    </recommendedName>
</protein>
<dbReference type="Proteomes" id="UP000005583">
    <property type="component" value="Unassembled WGS sequence"/>
</dbReference>
<reference evidence="2 3" key="1">
    <citation type="submission" date="2009-01" db="EMBL/GenBank/DDBJ databases">
        <authorList>
            <person name="Qin X."/>
            <person name="Bachman B."/>
            <person name="Battles P."/>
            <person name="Bell A."/>
            <person name="Bess C."/>
            <person name="Bickham C."/>
            <person name="Chaboub L."/>
            <person name="Chen D."/>
            <person name="Coyle M."/>
            <person name="Deiros D.R."/>
            <person name="Dinh H."/>
            <person name="Forbes L."/>
            <person name="Fowler G."/>
            <person name="Francisco L."/>
            <person name="Fu Q."/>
            <person name="Gubbala S."/>
            <person name="Hale W."/>
            <person name="Han Y."/>
            <person name="Hemphill L."/>
            <person name="Highlander S.K."/>
            <person name="Hirani K."/>
            <person name="Hogues M."/>
            <person name="Jackson L."/>
            <person name="Jakkamsetti A."/>
            <person name="Javaid M."/>
            <person name="Jiang H."/>
            <person name="Korchina V."/>
            <person name="Kovar C."/>
            <person name="Lara F."/>
            <person name="Lee S."/>
            <person name="Mata R."/>
            <person name="Mathew T."/>
            <person name="Moen C."/>
            <person name="Morales K."/>
            <person name="Munidasa M."/>
            <person name="Nazareth L."/>
            <person name="Ngo R."/>
            <person name="Nguyen L."/>
            <person name="Okwuonu G."/>
            <person name="Ongeri F."/>
            <person name="Patil S."/>
            <person name="Petrosino J."/>
            <person name="Pham C."/>
            <person name="Pham P."/>
            <person name="Pu L.-L."/>
            <person name="Puazo M."/>
            <person name="Raj R."/>
            <person name="Reid J."/>
            <person name="Rouhana J."/>
            <person name="Saada N."/>
            <person name="Shang Y."/>
            <person name="Simmons D."/>
            <person name="Thornton R."/>
            <person name="Warren J."/>
            <person name="Weissenberger G."/>
            <person name="Zhang J."/>
            <person name="Zhang L."/>
            <person name="Zhou C."/>
            <person name="Zhu D."/>
            <person name="Muzny D."/>
            <person name="Worley K."/>
            <person name="Gibbs R."/>
        </authorList>
    </citation>
    <scope>NUCLEOTIDE SEQUENCE [LARGE SCALE GENOMIC DNA]</scope>
    <source>
        <strain evidence="2 3">DSM 16047</strain>
    </source>
</reference>
<dbReference type="HOGENOM" id="CLU_666893_0_0_9"/>
<feature type="transmembrane region" description="Helical" evidence="1">
    <location>
        <begin position="34"/>
        <end position="51"/>
    </location>
</feature>
<organism evidence="2 3">
    <name type="scientific">Lactobacillus ultunensis DSM 16047</name>
    <dbReference type="NCBI Taxonomy" id="525365"/>
    <lineage>
        <taxon>Bacteria</taxon>
        <taxon>Bacillati</taxon>
        <taxon>Bacillota</taxon>
        <taxon>Bacilli</taxon>
        <taxon>Lactobacillales</taxon>
        <taxon>Lactobacillaceae</taxon>
        <taxon>Lactobacillus</taxon>
    </lineage>
</organism>
<dbReference type="STRING" id="525365.HMPREF0548_1610"/>
<feature type="transmembrane region" description="Helical" evidence="1">
    <location>
        <begin position="120"/>
        <end position="142"/>
    </location>
</feature>
<feature type="transmembrane region" description="Helical" evidence="1">
    <location>
        <begin position="12"/>
        <end position="28"/>
    </location>
</feature>
<evidence type="ECO:0000313" key="2">
    <source>
        <dbReference type="EMBL" id="EEJ71590.1"/>
    </source>
</evidence>
<dbReference type="AlphaFoldDB" id="C2EPL4"/>
<gene>
    <name evidence="2" type="ORF">HMPREF0548_1610</name>
</gene>
<feature type="transmembrane region" description="Helical" evidence="1">
    <location>
        <begin position="246"/>
        <end position="264"/>
    </location>
</feature>
<keyword evidence="1" id="KW-1133">Transmembrane helix</keyword>
<accession>C2EPL4</accession>
<name>C2EPL4_9LACO</name>
<dbReference type="PATRIC" id="fig|525365.8.peg.1830"/>
<keyword evidence="3" id="KW-1185">Reference proteome</keyword>
<comment type="caution">
    <text evidence="2">The sequence shown here is derived from an EMBL/GenBank/DDBJ whole genome shotgun (WGS) entry which is preliminary data.</text>
</comment>
<feature type="transmembrane region" description="Helical" evidence="1">
    <location>
        <begin position="327"/>
        <end position="346"/>
    </location>
</feature>
<evidence type="ECO:0000256" key="1">
    <source>
        <dbReference type="SAM" id="Phobius"/>
    </source>
</evidence>
<feature type="transmembrane region" description="Helical" evidence="1">
    <location>
        <begin position="224"/>
        <end position="239"/>
    </location>
</feature>
<dbReference type="eggNOG" id="ENOG5030BFW">
    <property type="taxonomic scope" value="Bacteria"/>
</dbReference>
<sequence>MKISCLKVYKLIVLLVVILNLGILNINYNKSITWLYLSSIISIATFFVFLLNKHHIKMNSEYVLYLTLIIVLFFIQLFRCIQQFMPELSVKEAVQRYNGVFLLLLTYPILEVLKKDKRDFLKQVVIIGYIYLFFRIVVWFMFNFKGINIAPGYFSGQSGTAWTRQLGNLNLSRLSGTFLDNLLIVYSTVKVLNSDLKKDKILYGLFLVLWFMYTTIVYQSRMQAVIGIFTVLFLIYVKNKFSKNKVLNYLLLLLLLFAIIMSYYDNIVGLLQSFSTTDSMYGGSTAARLNGIEYFYGLWRNSNVLLGTGFLPDQIKLTYYTFYVVDYGFFMNLVEFGIIGSFIYLFPFIKGLIVGVKVIRNKLITDNMIFCQIGLTFYMTLGMVLYNYYWMDYITIMPFFISLVLYSANTLRG</sequence>